<sequence length="194" mass="20353">MRNALVVATSLIATAAIAQTALTPTPLPNTHPKTTSVFDIPQRGVTFITGDTWVQNGQTIRLYGVQSCIRGTAFTNQAGRKTDCGEASLAYLAALARDTKPTCTALAQTGTPPVILAICAAHVGANTLDLGTILTTEGFGFAALAASGKAVYQPYLIAELTAKKEKRGLWAAPDLPHPHAIMSNALTTRQNPLK</sequence>
<dbReference type="Gene3D" id="2.40.50.90">
    <property type="match status" value="1"/>
</dbReference>
<protein>
    <submittedName>
        <fullName evidence="2">Succinoglycan biosynthesis protein exoi</fullName>
    </submittedName>
</protein>
<keyword evidence="2" id="KW-0614">Plasmid</keyword>
<name>A0ABM8EE66_9HYPH</name>
<dbReference type="Proteomes" id="UP001317629">
    <property type="component" value="Plasmid pSS37A-Re-2"/>
</dbReference>
<evidence type="ECO:0000313" key="3">
    <source>
        <dbReference type="Proteomes" id="UP001317629"/>
    </source>
</evidence>
<gene>
    <name evidence="2" type="ORF">SS37A_38490</name>
</gene>
<organism evidence="2 3">
    <name type="scientific">Methylocystis iwaonis</name>
    <dbReference type="NCBI Taxonomy" id="2885079"/>
    <lineage>
        <taxon>Bacteria</taxon>
        <taxon>Pseudomonadati</taxon>
        <taxon>Pseudomonadota</taxon>
        <taxon>Alphaproteobacteria</taxon>
        <taxon>Hyphomicrobiales</taxon>
        <taxon>Methylocystaceae</taxon>
        <taxon>Methylocystis</taxon>
    </lineage>
</organism>
<feature type="signal peptide" evidence="1">
    <location>
        <begin position="1"/>
        <end position="18"/>
    </location>
</feature>
<evidence type="ECO:0000313" key="2">
    <source>
        <dbReference type="EMBL" id="BDV36319.1"/>
    </source>
</evidence>
<accession>A0ABM8EE66</accession>
<dbReference type="EMBL" id="AP027144">
    <property type="protein sequence ID" value="BDV36319.1"/>
    <property type="molecule type" value="Genomic_DNA"/>
</dbReference>
<keyword evidence="1" id="KW-0732">Signal</keyword>
<reference evidence="2 3" key="1">
    <citation type="journal article" date="2023" name="Int. J. Syst. Evol. Microbiol.">
        <title>Methylocystis iwaonis sp. nov., a type II methane-oxidizing bacterium from surface soil of a rice paddy field in Japan, and emended description of the genus Methylocystis (ex Whittenbury et al. 1970) Bowman et al. 1993.</title>
        <authorList>
            <person name="Kaise H."/>
            <person name="Sawadogo J.B."/>
            <person name="Alam M.S."/>
            <person name="Ueno C."/>
            <person name="Dianou D."/>
            <person name="Shinjo R."/>
            <person name="Asakawa S."/>
        </authorList>
    </citation>
    <scope>NUCLEOTIDE SEQUENCE [LARGE SCALE GENOMIC DNA]</scope>
    <source>
        <strain evidence="2 3">SS37A-Re</strain>
    </source>
</reference>
<evidence type="ECO:0000256" key="1">
    <source>
        <dbReference type="SAM" id="SignalP"/>
    </source>
</evidence>
<dbReference type="RefSeq" id="WP_281932630.1">
    <property type="nucleotide sequence ID" value="NZ_AP027144.1"/>
</dbReference>
<dbReference type="SUPFAM" id="SSF50199">
    <property type="entry name" value="Staphylococcal nuclease"/>
    <property type="match status" value="1"/>
</dbReference>
<proteinExistence type="predicted"/>
<dbReference type="InterPro" id="IPR035437">
    <property type="entry name" value="SNase_OB-fold_sf"/>
</dbReference>
<geneLocation type="plasmid" evidence="2 3">
    <name>pSS37A-Re-2</name>
</geneLocation>
<keyword evidence="3" id="KW-1185">Reference proteome</keyword>
<feature type="chain" id="PRO_5047001531" evidence="1">
    <location>
        <begin position="19"/>
        <end position="194"/>
    </location>
</feature>